<evidence type="ECO:0000256" key="1">
    <source>
        <dbReference type="ARBA" id="ARBA00008270"/>
    </source>
</evidence>
<comment type="similarity">
    <text evidence="1">Belongs to the PhzF family.</text>
</comment>
<dbReference type="GO" id="GO:0016853">
    <property type="term" value="F:isomerase activity"/>
    <property type="evidence" value="ECO:0007669"/>
    <property type="project" value="UniProtKB-KW"/>
</dbReference>
<dbReference type="EMBL" id="BMXA01000003">
    <property type="protein sequence ID" value="GHA12267.1"/>
    <property type="molecule type" value="Genomic_DNA"/>
</dbReference>
<evidence type="ECO:0000256" key="2">
    <source>
        <dbReference type="ARBA" id="ARBA00023235"/>
    </source>
</evidence>
<protein>
    <submittedName>
        <fullName evidence="4">Phenazine biosynthesis protein PhzF</fullName>
    </submittedName>
</protein>
<evidence type="ECO:0000313" key="5">
    <source>
        <dbReference type="Proteomes" id="UP000614811"/>
    </source>
</evidence>
<accession>A0A918RV21</accession>
<feature type="active site" evidence="3">
    <location>
        <position position="46"/>
    </location>
</feature>
<dbReference type="AlphaFoldDB" id="A0A918RV21"/>
<name>A0A918RV21_9GAMM</name>
<dbReference type="Pfam" id="PF02567">
    <property type="entry name" value="PhzC-PhzF"/>
    <property type="match status" value="1"/>
</dbReference>
<dbReference type="InterPro" id="IPR003719">
    <property type="entry name" value="Phenazine_PhzF-like"/>
</dbReference>
<evidence type="ECO:0000256" key="3">
    <source>
        <dbReference type="PIRSR" id="PIRSR016184-1"/>
    </source>
</evidence>
<dbReference type="PIRSF" id="PIRSF016184">
    <property type="entry name" value="PhzC_PhzF"/>
    <property type="match status" value="1"/>
</dbReference>
<dbReference type="NCBIfam" id="TIGR00654">
    <property type="entry name" value="PhzF_family"/>
    <property type="match status" value="1"/>
</dbReference>
<reference evidence="4" key="2">
    <citation type="submission" date="2020-09" db="EMBL/GenBank/DDBJ databases">
        <authorList>
            <person name="Sun Q."/>
            <person name="Kim S."/>
        </authorList>
    </citation>
    <scope>NUCLEOTIDE SEQUENCE</scope>
    <source>
        <strain evidence="4">KCTC 12711</strain>
    </source>
</reference>
<dbReference type="Proteomes" id="UP000614811">
    <property type="component" value="Unassembled WGS sequence"/>
</dbReference>
<reference evidence="4" key="1">
    <citation type="journal article" date="2014" name="Int. J. Syst. Evol. Microbiol.">
        <title>Complete genome sequence of Corynebacterium casei LMG S-19264T (=DSM 44701T), isolated from a smear-ripened cheese.</title>
        <authorList>
            <consortium name="US DOE Joint Genome Institute (JGI-PGF)"/>
            <person name="Walter F."/>
            <person name="Albersmeier A."/>
            <person name="Kalinowski J."/>
            <person name="Ruckert C."/>
        </authorList>
    </citation>
    <scope>NUCLEOTIDE SEQUENCE</scope>
    <source>
        <strain evidence="4">KCTC 12711</strain>
    </source>
</reference>
<comment type="caution">
    <text evidence="4">The sequence shown here is derived from an EMBL/GenBank/DDBJ whole genome shotgun (WGS) entry which is preliminary data.</text>
</comment>
<gene>
    <name evidence="4" type="ORF">GCM10008090_22690</name>
</gene>
<dbReference type="PANTHER" id="PTHR13774">
    <property type="entry name" value="PHENAZINE BIOSYNTHESIS PROTEIN"/>
    <property type="match status" value="1"/>
</dbReference>
<dbReference type="RefSeq" id="WP_189401084.1">
    <property type="nucleotide sequence ID" value="NZ_BMXA01000003.1"/>
</dbReference>
<organism evidence="4 5">
    <name type="scientific">Arenicella chitinivorans</name>
    <dbReference type="NCBI Taxonomy" id="1329800"/>
    <lineage>
        <taxon>Bacteria</taxon>
        <taxon>Pseudomonadati</taxon>
        <taxon>Pseudomonadota</taxon>
        <taxon>Gammaproteobacteria</taxon>
        <taxon>Arenicellales</taxon>
        <taxon>Arenicellaceae</taxon>
        <taxon>Arenicella</taxon>
    </lineage>
</organism>
<sequence>MQLKLDIVDAFTDTQFRGNSAAVVITERWLSDSLMQQIASENNLSETAFLVPARGLYHVRWFSPLSEIDFCGHATLAAAHVLFGRHAAMRRLRFFAPAVGEMEITLSLEGLIEMNFPVRMPSPVADVPEALLLGLSIAPQKILRNTQAYFAVYSDEADVIQITTNSDLLKRLAPYDVVVTAASSEYDFVSRYFWPANGGDEDPVTGSIHTGLAPYWSGELRKTTLRAYQASKRGGLLYCRVSQDRVTIAGQAVSYLHGEIRLQTSTCK</sequence>
<evidence type="ECO:0000313" key="4">
    <source>
        <dbReference type="EMBL" id="GHA12267.1"/>
    </source>
</evidence>
<dbReference type="PANTHER" id="PTHR13774:SF17">
    <property type="entry name" value="PHENAZINE BIOSYNTHESIS-LIKE DOMAIN-CONTAINING PROTEIN"/>
    <property type="match status" value="1"/>
</dbReference>
<dbReference type="GO" id="GO:0005737">
    <property type="term" value="C:cytoplasm"/>
    <property type="evidence" value="ECO:0007669"/>
    <property type="project" value="TreeGrafter"/>
</dbReference>
<dbReference type="Gene3D" id="3.10.310.10">
    <property type="entry name" value="Diaminopimelate Epimerase, Chain A, domain 1"/>
    <property type="match status" value="2"/>
</dbReference>
<dbReference type="SUPFAM" id="SSF54506">
    <property type="entry name" value="Diaminopimelate epimerase-like"/>
    <property type="match status" value="1"/>
</dbReference>
<keyword evidence="2" id="KW-0413">Isomerase</keyword>
<keyword evidence="5" id="KW-1185">Reference proteome</keyword>
<proteinExistence type="inferred from homology"/>